<evidence type="ECO:0000259" key="3">
    <source>
        <dbReference type="PROSITE" id="PS51000"/>
    </source>
</evidence>
<name>A0A4P5P8P5_9ENTE</name>
<dbReference type="InterPro" id="IPR001034">
    <property type="entry name" value="DeoR_HTH"/>
</dbReference>
<reference evidence="5" key="1">
    <citation type="submission" date="2019-02" db="EMBL/GenBank/DDBJ databases">
        <title>Draft genome sequence of Enterococcus sp. Gos25-1.</title>
        <authorList>
            <person name="Tanaka N."/>
            <person name="Shiwa Y."/>
            <person name="Fujita N."/>
        </authorList>
    </citation>
    <scope>NUCLEOTIDE SEQUENCE [LARGE SCALE GENOMIC DNA]</scope>
    <source>
        <strain evidence="5">Gos25-1</strain>
    </source>
</reference>
<dbReference type="PROSITE" id="PS52050">
    <property type="entry name" value="WYL"/>
    <property type="match status" value="1"/>
</dbReference>
<dbReference type="InterPro" id="IPR013196">
    <property type="entry name" value="HTH_11"/>
</dbReference>
<dbReference type="GO" id="GO:0003700">
    <property type="term" value="F:DNA-binding transcription factor activity"/>
    <property type="evidence" value="ECO:0007669"/>
    <property type="project" value="InterPro"/>
</dbReference>
<organism evidence="4 5">
    <name type="scientific">Enterococcus florum</name>
    <dbReference type="NCBI Taxonomy" id="2480627"/>
    <lineage>
        <taxon>Bacteria</taxon>
        <taxon>Bacillati</taxon>
        <taxon>Bacillota</taxon>
        <taxon>Bacilli</taxon>
        <taxon>Lactobacillales</taxon>
        <taxon>Enterococcaceae</taxon>
        <taxon>Enterococcus</taxon>
    </lineage>
</organism>
<keyword evidence="1" id="KW-0805">Transcription regulation</keyword>
<dbReference type="RefSeq" id="WP_175579978.1">
    <property type="nucleotide sequence ID" value="NZ_BJCC01000004.1"/>
</dbReference>
<dbReference type="GO" id="GO:0003677">
    <property type="term" value="F:DNA binding"/>
    <property type="evidence" value="ECO:0007669"/>
    <property type="project" value="UniProtKB-KW"/>
</dbReference>
<dbReference type="InterPro" id="IPR028349">
    <property type="entry name" value="PafC-like"/>
</dbReference>
<dbReference type="EMBL" id="BJCC01000004">
    <property type="protein sequence ID" value="GCF92591.1"/>
    <property type="molecule type" value="Genomic_DNA"/>
</dbReference>
<dbReference type="PROSITE" id="PS51000">
    <property type="entry name" value="HTH_DEOR_2"/>
    <property type="match status" value="1"/>
</dbReference>
<proteinExistence type="predicted"/>
<dbReference type="Gene3D" id="1.10.10.10">
    <property type="entry name" value="Winged helix-like DNA-binding domain superfamily/Winged helix DNA-binding domain"/>
    <property type="match status" value="1"/>
</dbReference>
<dbReference type="AlphaFoldDB" id="A0A4P5P8P5"/>
<sequence>MTTNRLFQLLFYLMQHPQTSASMLAKEFEVSVRTIYRDIDRLSQMGLPIYTETGRNGGVGLLDSFMLDRLYMTNEEQSELLDGLSSLEAAGFLNTDPLLNKLKSLFKNERDPSIDVDFSRWGADTSTEAAKFQELRQAIQQLQSIEICYVNEKGQDSIRKVDPLKLLFKDHSWYLYGYCHLRKAYRLFRCSRLLKIKVLNDCFERESAFPPYDYQTERFEFVRLKLVADRRITSRLLDIFGSEVVTFNQEKVLVDVELIEGEWIVSFLLSLGTAVIDISPVSLKKQVAKQHQAAYHQLRRKQNENHCS</sequence>
<accession>A0A4P5P8P5</accession>
<dbReference type="PIRSF" id="PIRSF016838">
    <property type="entry name" value="PafC"/>
    <property type="match status" value="1"/>
</dbReference>
<evidence type="ECO:0000313" key="5">
    <source>
        <dbReference type="Proteomes" id="UP000290567"/>
    </source>
</evidence>
<dbReference type="PANTHER" id="PTHR34580:SF1">
    <property type="entry name" value="PROTEIN PAFC"/>
    <property type="match status" value="1"/>
</dbReference>
<keyword evidence="2" id="KW-0804">Transcription</keyword>
<evidence type="ECO:0000256" key="1">
    <source>
        <dbReference type="ARBA" id="ARBA00023015"/>
    </source>
</evidence>
<evidence type="ECO:0000256" key="2">
    <source>
        <dbReference type="ARBA" id="ARBA00023163"/>
    </source>
</evidence>
<feature type="domain" description="HTH deoR-type" evidence="3">
    <location>
        <begin position="2"/>
        <end position="57"/>
    </location>
</feature>
<dbReference type="SUPFAM" id="SSF46785">
    <property type="entry name" value="Winged helix' DNA-binding domain"/>
    <property type="match status" value="1"/>
</dbReference>
<dbReference type="Pfam" id="PF08279">
    <property type="entry name" value="HTH_11"/>
    <property type="match status" value="1"/>
</dbReference>
<dbReference type="Pfam" id="PF13280">
    <property type="entry name" value="WYL"/>
    <property type="match status" value="1"/>
</dbReference>
<dbReference type="PANTHER" id="PTHR34580">
    <property type="match status" value="1"/>
</dbReference>
<protein>
    <submittedName>
        <fullName evidence="4">DNA-binding transcriptional regulator</fullName>
    </submittedName>
</protein>
<dbReference type="InterPro" id="IPR051534">
    <property type="entry name" value="CBASS_pafABC_assoc_protein"/>
</dbReference>
<dbReference type="Proteomes" id="UP000290567">
    <property type="component" value="Unassembled WGS sequence"/>
</dbReference>
<dbReference type="InterPro" id="IPR026881">
    <property type="entry name" value="WYL_dom"/>
</dbReference>
<gene>
    <name evidence="4" type="ORF">NRIC_04820</name>
</gene>
<dbReference type="InterPro" id="IPR036388">
    <property type="entry name" value="WH-like_DNA-bd_sf"/>
</dbReference>
<dbReference type="InterPro" id="IPR036390">
    <property type="entry name" value="WH_DNA-bd_sf"/>
</dbReference>
<comment type="caution">
    <text evidence="4">The sequence shown here is derived from an EMBL/GenBank/DDBJ whole genome shotgun (WGS) entry which is preliminary data.</text>
</comment>
<keyword evidence="5" id="KW-1185">Reference proteome</keyword>
<evidence type="ECO:0000313" key="4">
    <source>
        <dbReference type="EMBL" id="GCF92591.1"/>
    </source>
</evidence>
<keyword evidence="4" id="KW-0238">DNA-binding</keyword>